<gene>
    <name evidence="2" type="ORF">DUNSADRAFT_11745</name>
</gene>
<evidence type="ECO:0000313" key="2">
    <source>
        <dbReference type="EMBL" id="KAF5832373.1"/>
    </source>
</evidence>
<evidence type="ECO:0000313" key="3">
    <source>
        <dbReference type="Proteomes" id="UP000815325"/>
    </source>
</evidence>
<proteinExistence type="predicted"/>
<accession>A0ABQ7GCM8</accession>
<organism evidence="2 3">
    <name type="scientific">Dunaliella salina</name>
    <name type="common">Green alga</name>
    <name type="synonym">Protococcus salinus</name>
    <dbReference type="NCBI Taxonomy" id="3046"/>
    <lineage>
        <taxon>Eukaryota</taxon>
        <taxon>Viridiplantae</taxon>
        <taxon>Chlorophyta</taxon>
        <taxon>core chlorophytes</taxon>
        <taxon>Chlorophyceae</taxon>
        <taxon>CS clade</taxon>
        <taxon>Chlamydomonadales</taxon>
        <taxon>Dunaliellaceae</taxon>
        <taxon>Dunaliella</taxon>
    </lineage>
</organism>
<protein>
    <submittedName>
        <fullName evidence="2">Uncharacterized protein</fullName>
    </submittedName>
</protein>
<reference evidence="2" key="1">
    <citation type="submission" date="2017-08" db="EMBL/GenBank/DDBJ databases">
        <authorList>
            <person name="Polle J.E."/>
            <person name="Barry K."/>
            <person name="Cushman J."/>
            <person name="Schmutz J."/>
            <person name="Tran D."/>
            <person name="Hathwaick L.T."/>
            <person name="Yim W.C."/>
            <person name="Jenkins J."/>
            <person name="Mckie-Krisberg Z.M."/>
            <person name="Prochnik S."/>
            <person name="Lindquist E."/>
            <person name="Dockter R.B."/>
            <person name="Adam C."/>
            <person name="Molina H."/>
            <person name="Bunkerborg J."/>
            <person name="Jin E."/>
            <person name="Buchheim M."/>
            <person name="Magnuson J."/>
        </authorList>
    </citation>
    <scope>NUCLEOTIDE SEQUENCE</scope>
    <source>
        <strain evidence="2">CCAP 19/18</strain>
    </source>
</reference>
<dbReference type="Proteomes" id="UP000815325">
    <property type="component" value="Unassembled WGS sequence"/>
</dbReference>
<dbReference type="EMBL" id="MU069878">
    <property type="protein sequence ID" value="KAF5832373.1"/>
    <property type="molecule type" value="Genomic_DNA"/>
</dbReference>
<feature type="non-terminal residue" evidence="2">
    <location>
        <position position="1"/>
    </location>
</feature>
<evidence type="ECO:0000256" key="1">
    <source>
        <dbReference type="SAM" id="MobiDB-lite"/>
    </source>
</evidence>
<keyword evidence="3" id="KW-1185">Reference proteome</keyword>
<feature type="region of interest" description="Disordered" evidence="1">
    <location>
        <begin position="78"/>
        <end position="97"/>
    </location>
</feature>
<name>A0ABQ7GCM8_DUNSA</name>
<sequence length="428" mass="44237">LVDKVAPSLFPHQPWQSTKEVSDPLYLSTTIRAVVTSIVVQDGGEGTTWTDPGSAASDAVDGDISDKVVSQLLQSSGLTSQTGRGGRIQVPDAHRPTAPDAPWLVRYMVQDAAGNAAKPRLREVHITCPEGERVCEEIVDGSTERSCSMEGVCLDDALPELSPGDTEERTPPSLSLLGSTHVQVPLNGKYERCAMDSTVSPCDRGVKAEDTLEGNILSAVTFGCSFKPAGVTEEAPLPQTSLLYSISELSACGFSTSAPGTWTITYQVSNVAGMSSEPRAVSRTISVAQVCLPGEVSCADGSCAFDSSSCILNGSGEAGPDLSARPQISLKKVPGTLSASDIVSVQKGTPYQACTSTSSSSLSSAGVCEPGATALDAAEGDITRLVLSCPGSCVGGPEPSCPSGHLYISKGIQGCEIDTLNGEVGFNT</sequence>
<comment type="caution">
    <text evidence="2">The sequence shown here is derived from an EMBL/GenBank/DDBJ whole genome shotgun (WGS) entry which is preliminary data.</text>
</comment>